<protein>
    <submittedName>
        <fullName evidence="1">Uncharacterized protein</fullName>
    </submittedName>
</protein>
<evidence type="ECO:0000313" key="1">
    <source>
        <dbReference type="EMBL" id="EHC83074.1"/>
    </source>
</evidence>
<dbReference type="AlphaFoldDB" id="G5PYG5"/>
<comment type="caution">
    <text evidence="1">The sequence shown here is derived from an EMBL/GenBank/DDBJ whole genome shotgun (WGS) entry which is preliminary data.</text>
</comment>
<proteinExistence type="predicted"/>
<sequence>MVSPSGSHNGEIASRETVELSFSTVKQTVELSFSTVKPDAAAT</sequence>
<evidence type="ECO:0000313" key="2">
    <source>
        <dbReference type="Proteomes" id="UP000003221"/>
    </source>
</evidence>
<dbReference type="PATRIC" id="fig|913242.3.peg.481"/>
<accession>G5PYG5</accession>
<dbReference type="EMBL" id="AFCS01000128">
    <property type="protein sequence ID" value="EHC83074.1"/>
    <property type="molecule type" value="Genomic_DNA"/>
</dbReference>
<gene>
    <name evidence="1" type="ORF">LTSEMON_0448</name>
</gene>
<dbReference type="Proteomes" id="UP000003221">
    <property type="component" value="Unassembled WGS sequence"/>
</dbReference>
<reference evidence="1 2" key="1">
    <citation type="journal article" date="2011" name="BMC Genomics">
        <title>Genome sequencing reveals diversification of virulence factor content and possible host adaptation in distinct subpopulations of Salmonella enterica.</title>
        <authorList>
            <person name="den Bakker H.C."/>
            <person name="Moreno Switt A.I."/>
            <person name="Govoni G."/>
            <person name="Cummings C.A."/>
            <person name="Ranieri M.L."/>
            <person name="Degoricija L."/>
            <person name="Hoelzer K."/>
            <person name="Rodriguez-Rivera L.D."/>
            <person name="Brown S."/>
            <person name="Bolchacova E."/>
            <person name="Furtado M.R."/>
            <person name="Wiedmann M."/>
        </authorList>
    </citation>
    <scope>NUCLEOTIDE SEQUENCE [LARGE SCALE GENOMIC DNA]</scope>
    <source>
        <strain evidence="1 2">S5-403</strain>
    </source>
</reference>
<name>G5PYG5_SALMO</name>
<organism evidence="1 2">
    <name type="scientific">Salmonella enterica subsp. enterica serovar Montevideo str. S5-403</name>
    <dbReference type="NCBI Taxonomy" id="913242"/>
    <lineage>
        <taxon>Bacteria</taxon>
        <taxon>Pseudomonadati</taxon>
        <taxon>Pseudomonadota</taxon>
        <taxon>Gammaproteobacteria</taxon>
        <taxon>Enterobacterales</taxon>
        <taxon>Enterobacteriaceae</taxon>
        <taxon>Salmonella</taxon>
    </lineage>
</organism>